<keyword evidence="3" id="KW-1185">Reference proteome</keyword>
<proteinExistence type="predicted"/>
<dbReference type="EMBL" id="WSZM01000071">
    <property type="protein sequence ID" value="KAF4044376.1"/>
    <property type="molecule type" value="Genomic_DNA"/>
</dbReference>
<reference evidence="2" key="1">
    <citation type="submission" date="2020-04" db="EMBL/GenBank/DDBJ databases">
        <title>Hybrid Assembly of Korean Phytophthora infestans isolates.</title>
        <authorList>
            <person name="Prokchorchik M."/>
            <person name="Lee Y."/>
            <person name="Seo J."/>
            <person name="Cho J.-H."/>
            <person name="Park Y.-E."/>
            <person name="Jang D.-C."/>
            <person name="Im J.-S."/>
            <person name="Choi J.-G."/>
            <person name="Park H.-J."/>
            <person name="Lee G.-B."/>
            <person name="Lee Y.-G."/>
            <person name="Hong S.-Y."/>
            <person name="Cho K."/>
            <person name="Sohn K.H."/>
        </authorList>
    </citation>
    <scope>NUCLEOTIDE SEQUENCE</scope>
    <source>
        <strain evidence="2">KR_1_A1</strain>
    </source>
</reference>
<feature type="region of interest" description="Disordered" evidence="1">
    <location>
        <begin position="1"/>
        <end position="24"/>
    </location>
</feature>
<protein>
    <submittedName>
        <fullName evidence="2">Uncharacterized protein</fullName>
    </submittedName>
</protein>
<gene>
    <name evidence="2" type="ORF">GN244_ATG03266</name>
</gene>
<feature type="region of interest" description="Disordered" evidence="1">
    <location>
        <begin position="89"/>
        <end position="109"/>
    </location>
</feature>
<comment type="caution">
    <text evidence="2">The sequence shown here is derived from an EMBL/GenBank/DDBJ whole genome shotgun (WGS) entry which is preliminary data.</text>
</comment>
<sequence length="122" mass="13364">MDQGTIRSTRSKPTDSSACSGRTSQNQMTAMLVLSTNTCCSSYAGGARYCSPQSPLMQRNAVVHQGKRIPMEGREQDFWTRGLQQLRAVAKREQRRPSSKVDGTRLRPTTGACRATGVDILA</sequence>
<evidence type="ECO:0000256" key="1">
    <source>
        <dbReference type="SAM" id="MobiDB-lite"/>
    </source>
</evidence>
<dbReference type="Proteomes" id="UP000602510">
    <property type="component" value="Unassembled WGS sequence"/>
</dbReference>
<dbReference type="AlphaFoldDB" id="A0A833X0C4"/>
<name>A0A833X0C4_PHYIN</name>
<evidence type="ECO:0000313" key="3">
    <source>
        <dbReference type="Proteomes" id="UP000602510"/>
    </source>
</evidence>
<organism evidence="2 3">
    <name type="scientific">Phytophthora infestans</name>
    <name type="common">Potato late blight agent</name>
    <name type="synonym">Botrytis infestans</name>
    <dbReference type="NCBI Taxonomy" id="4787"/>
    <lineage>
        <taxon>Eukaryota</taxon>
        <taxon>Sar</taxon>
        <taxon>Stramenopiles</taxon>
        <taxon>Oomycota</taxon>
        <taxon>Peronosporomycetes</taxon>
        <taxon>Peronosporales</taxon>
        <taxon>Peronosporaceae</taxon>
        <taxon>Phytophthora</taxon>
    </lineage>
</organism>
<accession>A0A833X0C4</accession>
<feature type="compositionally biased region" description="Polar residues" evidence="1">
    <location>
        <begin position="14"/>
        <end position="24"/>
    </location>
</feature>
<evidence type="ECO:0000313" key="2">
    <source>
        <dbReference type="EMBL" id="KAF4044376.1"/>
    </source>
</evidence>